<proteinExistence type="predicted"/>
<feature type="domain" description="YspA cpYpsA-related SLOG" evidence="1">
    <location>
        <begin position="128"/>
        <end position="195"/>
    </location>
</feature>
<sequence length="248" mass="26974">MGFIGMCGDIFVFGSNKAGVHGSGAAMDARRFYGAVHGVGEGFTGLCYALPTKMTPYFPMGLSEVRCHVEKFLEDARNHADLRFRLTRVGCGLAGFSDEDIAPMFFGCSENVVLPGLWQRMKDGVTARLIVAGGRKITDRGFVFGELDRLAGNLLKENVVTEVCGEARGVDVIGREWAELKSLVVDSFPANWDAHGKAAGMMRNKLMANHGTHLVAFWDGESRGTKQMIDVARSFGLVVRVVKVVGHE</sequence>
<reference evidence="2" key="1">
    <citation type="submission" date="2021-02" db="EMBL/GenBank/DDBJ databases">
        <title>Comparative genomics of Ferrovum myxofaciens strains, predominant extremophile bacteria forming large biofilm stalactites in acid mine ecosystems.</title>
        <authorList>
            <person name="Burkartova K."/>
            <person name="Ridl J."/>
            <person name="Pajer P."/>
            <person name="Falteisek L."/>
        </authorList>
    </citation>
    <scope>NUCLEOTIDE SEQUENCE</scope>
    <source>
        <strain evidence="2">MI1III</strain>
    </source>
</reference>
<gene>
    <name evidence="2" type="ORF">JZL65_01685</name>
</gene>
<name>A0A9E6SYD5_9PROT</name>
<dbReference type="InterPro" id="IPR019627">
    <property type="entry name" value="YAcAr"/>
</dbReference>
<dbReference type="Proteomes" id="UP000683551">
    <property type="component" value="Chromosome"/>
</dbReference>
<evidence type="ECO:0000313" key="3">
    <source>
        <dbReference type="Proteomes" id="UP000683551"/>
    </source>
</evidence>
<dbReference type="Pfam" id="PF10686">
    <property type="entry name" value="YAcAr"/>
    <property type="match status" value="1"/>
</dbReference>
<dbReference type="AlphaFoldDB" id="A0A9E6SYD5"/>
<dbReference type="RefSeq" id="WP_273145333.1">
    <property type="nucleotide sequence ID" value="NZ_CP070327.1"/>
</dbReference>
<dbReference type="EMBL" id="CP071137">
    <property type="protein sequence ID" value="QWY77826.1"/>
    <property type="molecule type" value="Genomic_DNA"/>
</dbReference>
<evidence type="ECO:0000259" key="1">
    <source>
        <dbReference type="Pfam" id="PF10686"/>
    </source>
</evidence>
<accession>A0A9E6SYD5</accession>
<organism evidence="2 3">
    <name type="scientific">Ferrovum myxofaciens</name>
    <dbReference type="NCBI Taxonomy" id="416213"/>
    <lineage>
        <taxon>Bacteria</taxon>
        <taxon>Pseudomonadati</taxon>
        <taxon>Pseudomonadota</taxon>
        <taxon>Betaproteobacteria</taxon>
        <taxon>Ferrovales</taxon>
        <taxon>Ferrovaceae</taxon>
        <taxon>Ferrovum</taxon>
    </lineage>
</organism>
<evidence type="ECO:0000313" key="2">
    <source>
        <dbReference type="EMBL" id="QWY77826.1"/>
    </source>
</evidence>
<protein>
    <submittedName>
        <fullName evidence="2">DUF2493 domain-containing protein</fullName>
    </submittedName>
</protein>